<dbReference type="RefSeq" id="WP_168036179.1">
    <property type="nucleotide sequence ID" value="NZ_JAATJH010000001.1"/>
</dbReference>
<dbReference type="Gene3D" id="3.90.226.10">
    <property type="entry name" value="2-enoyl-CoA Hydratase, Chain A, domain 1"/>
    <property type="match status" value="1"/>
</dbReference>
<dbReference type="Pfam" id="PF26549">
    <property type="entry name" value="Tricorn_N"/>
    <property type="match status" value="1"/>
</dbReference>
<keyword evidence="3 7" id="KW-0963">Cytoplasm</keyword>
<dbReference type="CDD" id="cd07562">
    <property type="entry name" value="Peptidase_S41_TRI"/>
    <property type="match status" value="1"/>
</dbReference>
<dbReference type="InterPro" id="IPR036034">
    <property type="entry name" value="PDZ_sf"/>
</dbReference>
<name>A0ABX0X9G8_9BACT</name>
<dbReference type="SUPFAM" id="SSF82171">
    <property type="entry name" value="DPP6 N-terminal domain-like"/>
    <property type="match status" value="1"/>
</dbReference>
<dbReference type="SUPFAM" id="SSF69304">
    <property type="entry name" value="Tricorn protease N-terminal domain"/>
    <property type="match status" value="1"/>
</dbReference>
<dbReference type="InterPro" id="IPR005151">
    <property type="entry name" value="Tail-specific_protease"/>
</dbReference>
<keyword evidence="9" id="KW-0732">Signal</keyword>
<dbReference type="Gene3D" id="2.30.42.10">
    <property type="match status" value="1"/>
</dbReference>
<dbReference type="PIRSF" id="PIRSF036421">
    <property type="entry name" value="Tricorn_protease"/>
    <property type="match status" value="1"/>
</dbReference>
<evidence type="ECO:0000256" key="7">
    <source>
        <dbReference type="PIRNR" id="PIRNR036421"/>
    </source>
</evidence>
<gene>
    <name evidence="11" type="ORF">GGR27_000908</name>
</gene>
<organism evidence="11 12">
    <name type="scientific">Neolewinella antarctica</name>
    <dbReference type="NCBI Taxonomy" id="442734"/>
    <lineage>
        <taxon>Bacteria</taxon>
        <taxon>Pseudomonadati</taxon>
        <taxon>Bacteroidota</taxon>
        <taxon>Saprospiria</taxon>
        <taxon>Saprospirales</taxon>
        <taxon>Lewinellaceae</taxon>
        <taxon>Neolewinella</taxon>
    </lineage>
</organism>
<evidence type="ECO:0000256" key="2">
    <source>
        <dbReference type="ARBA" id="ARBA00008524"/>
    </source>
</evidence>
<dbReference type="Pfam" id="PF07676">
    <property type="entry name" value="PD40"/>
    <property type="match status" value="1"/>
</dbReference>
<dbReference type="SUPFAM" id="SSF52096">
    <property type="entry name" value="ClpP/crotonase"/>
    <property type="match status" value="1"/>
</dbReference>
<keyword evidence="12" id="KW-1185">Reference proteome</keyword>
<evidence type="ECO:0000256" key="8">
    <source>
        <dbReference type="SAM" id="MobiDB-lite"/>
    </source>
</evidence>
<dbReference type="InterPro" id="IPR011659">
    <property type="entry name" value="WD40"/>
</dbReference>
<evidence type="ECO:0000256" key="4">
    <source>
        <dbReference type="ARBA" id="ARBA00022670"/>
    </source>
</evidence>
<feature type="chain" id="PRO_5045067165" description="Tricorn protease homolog" evidence="9">
    <location>
        <begin position="19"/>
        <end position="1087"/>
    </location>
</feature>
<reference evidence="11 12" key="1">
    <citation type="submission" date="2020-03" db="EMBL/GenBank/DDBJ databases">
        <title>Genomic Encyclopedia of Type Strains, Phase IV (KMG-IV): sequencing the most valuable type-strain genomes for metagenomic binning, comparative biology and taxonomic classification.</title>
        <authorList>
            <person name="Goeker M."/>
        </authorList>
    </citation>
    <scope>NUCLEOTIDE SEQUENCE [LARGE SCALE GENOMIC DNA]</scope>
    <source>
        <strain evidence="11 12">DSM 105096</strain>
    </source>
</reference>
<feature type="domain" description="Tail specific protease" evidence="10">
    <location>
        <begin position="869"/>
        <end position="1062"/>
    </location>
</feature>
<dbReference type="Gene3D" id="3.30.750.44">
    <property type="match status" value="1"/>
</dbReference>
<proteinExistence type="inferred from homology"/>
<dbReference type="InterPro" id="IPR028204">
    <property type="entry name" value="Tricorn_C1"/>
</dbReference>
<dbReference type="Gene3D" id="2.120.10.60">
    <property type="entry name" value="Tricorn protease N-terminal domain"/>
    <property type="match status" value="2"/>
</dbReference>
<dbReference type="GO" id="GO:0006508">
    <property type="term" value="P:proteolysis"/>
    <property type="evidence" value="ECO:0007669"/>
    <property type="project" value="UniProtKB-KW"/>
</dbReference>
<dbReference type="EC" id="3.4.21.-" evidence="7"/>
<accession>A0ABX0X9G8</accession>
<comment type="caution">
    <text evidence="11">The sequence shown here is derived from an EMBL/GenBank/DDBJ whole genome shotgun (WGS) entry which is preliminary data.</text>
</comment>
<comment type="function">
    <text evidence="7">Degrades oligopeptides.</text>
</comment>
<dbReference type="InterPro" id="IPR012393">
    <property type="entry name" value="Tricorn_protease"/>
</dbReference>
<evidence type="ECO:0000256" key="1">
    <source>
        <dbReference type="ARBA" id="ARBA00004496"/>
    </source>
</evidence>
<dbReference type="PANTHER" id="PTHR43253">
    <property type="entry name" value="TRICORN PROTEASE HOMOLOG 2-RELATED"/>
    <property type="match status" value="1"/>
</dbReference>
<evidence type="ECO:0000313" key="12">
    <source>
        <dbReference type="Proteomes" id="UP000770785"/>
    </source>
</evidence>
<protein>
    <recommendedName>
        <fullName evidence="7">Tricorn protease homolog</fullName>
        <ecNumber evidence="7">3.4.21.-</ecNumber>
    </recommendedName>
</protein>
<dbReference type="Pfam" id="PF03572">
    <property type="entry name" value="Peptidase_S41"/>
    <property type="match status" value="1"/>
</dbReference>
<evidence type="ECO:0000256" key="3">
    <source>
        <dbReference type="ARBA" id="ARBA00022490"/>
    </source>
</evidence>
<comment type="subcellular location">
    <subcellularLocation>
        <location evidence="1 7">Cytoplasm</location>
    </subcellularLocation>
</comment>
<evidence type="ECO:0000259" key="10">
    <source>
        <dbReference type="SMART" id="SM00245"/>
    </source>
</evidence>
<dbReference type="SMART" id="SM00245">
    <property type="entry name" value="TSPc"/>
    <property type="match status" value="1"/>
</dbReference>
<dbReference type="SUPFAM" id="SSF50156">
    <property type="entry name" value="PDZ domain-like"/>
    <property type="match status" value="1"/>
</dbReference>
<dbReference type="Gene3D" id="2.120.10.30">
    <property type="entry name" value="TolB, C-terminal domain"/>
    <property type="match status" value="1"/>
</dbReference>
<dbReference type="InterPro" id="IPR011042">
    <property type="entry name" value="6-blade_b-propeller_TolB-like"/>
</dbReference>
<dbReference type="InterPro" id="IPR029045">
    <property type="entry name" value="ClpP/crotonase-like_dom_sf"/>
</dbReference>
<evidence type="ECO:0000256" key="9">
    <source>
        <dbReference type="SAM" id="SignalP"/>
    </source>
</evidence>
<evidence type="ECO:0000256" key="6">
    <source>
        <dbReference type="ARBA" id="ARBA00022825"/>
    </source>
</evidence>
<evidence type="ECO:0000313" key="11">
    <source>
        <dbReference type="EMBL" id="NJC25427.1"/>
    </source>
</evidence>
<feature type="signal peptide" evidence="9">
    <location>
        <begin position="1"/>
        <end position="18"/>
    </location>
</feature>
<dbReference type="Proteomes" id="UP000770785">
    <property type="component" value="Unassembled WGS sequence"/>
</dbReference>
<evidence type="ECO:0000256" key="5">
    <source>
        <dbReference type="ARBA" id="ARBA00022801"/>
    </source>
</evidence>
<keyword evidence="5 7" id="KW-0378">Hydrolase</keyword>
<dbReference type="PANTHER" id="PTHR43253:SF1">
    <property type="entry name" value="TRICORN PROTEASE HOMOLOG 2-RELATED"/>
    <property type="match status" value="1"/>
</dbReference>
<feature type="region of interest" description="Disordered" evidence="8">
    <location>
        <begin position="565"/>
        <end position="598"/>
    </location>
</feature>
<comment type="similarity">
    <text evidence="2 7">Belongs to the peptidase S41B family.</text>
</comment>
<dbReference type="GO" id="GO:0008233">
    <property type="term" value="F:peptidase activity"/>
    <property type="evidence" value="ECO:0007669"/>
    <property type="project" value="UniProtKB-KW"/>
</dbReference>
<keyword evidence="6 7" id="KW-0720">Serine protease</keyword>
<sequence length="1087" mass="121575">MRLILLACSLLMSLGVSAQSNATWLRHSTISPDGSQIAFTHKGDLYRVPVTGGRATQLTYHEAHDYGAIYSADGRTIAFASNRYGNFDVFTMPATGGMATRLTFHSNDEMPYTFSPDGESVVFGALRQDDVQHRQFPHRSQSELYAVPFGGGRVDQILTVPAEYVRYGPDGTSFYYHDKKGGEDEYRKHHVSSIARDLWRYDAATKTHTQLTTHIAEDRQPIPAADGTLYFLSERSGTYNVWKMAADGTGEATQLTDFDLHPVRFLSRADNGTLSFGYDGQLYTMREGETPAKVAVEIITQDVSNRDKYVTVSGKITEMEVSPSGKEIAFITRGEVFVTSVDESFTKRLTNTPEQERFVTWGPDGKSVVYARESGGTWSTYKNVKTRKEEPFFYAATLTKESPVLENDSDNYLVKYSPDGKKMAWVEDRRSIKVRNVDSTGATVTLLDAEELFSMSDGDKYFTWSPDSDWLLVEWDVLLNNSEVLLMKADGSKRVNLTESGYYDSQPKWANMGAQMIWFSNRDGLKSYATSGRSEQDVYSMFFTQEAWDKFNLTDEEFKLSKAVTEANKPTAADSTATERAKKKTKGKTEDKSTKSKKDSTQVDSLTFDWKNMEDRTKRLTIHSSRLGDAVLSKDGEKLYYLATFEKEANLWSTNLRTKATKMEMKIGKNGSLAWDKEMKNLYLLAGGTISKIDLDKSKKTAVKIKGEMEYDVAAERRAMFDHVWLRTKAIFYEPTFHGVDWAKMQEEYTKYLPSIGNAFEFTEMLSEMLGELNVSHAGARYRPQGFNNPDATASLGIFLDYAYTGDGIKIAEVIDGGPLDRSAFNVAAGSIIESIDGTPVTPDRDVATYLNRKAGDFTLLNILDPTTKKSQTITVKPISLSDESKLLYERWVKINQDEVDAKSGGTLGYVHIPGMGDGPYRDVYEDMLGKYRDRKAMIIDTRFNGGGDLVADLAMFFTGVPFITYATEAKVVGGEPTSRWTKPTLSLINEAQYSDGHCFAAGYSDLKIGPTLGMPTPGTCSFAGWELLPDGSVWGVVPVSAKDINGDWMENNQTEPDIRVKNMPGEIATGRDEQLERAIEYMVKEY</sequence>
<keyword evidence="4 7" id="KW-0645">Protease</keyword>
<feature type="compositionally biased region" description="Basic and acidic residues" evidence="8">
    <location>
        <begin position="587"/>
        <end position="598"/>
    </location>
</feature>
<dbReference type="Pfam" id="PF14684">
    <property type="entry name" value="Tricorn_C1"/>
    <property type="match status" value="1"/>
</dbReference>
<dbReference type="EMBL" id="JAATJH010000001">
    <property type="protein sequence ID" value="NJC25427.1"/>
    <property type="molecule type" value="Genomic_DNA"/>
</dbReference>